<feature type="transmembrane region" description="Helical" evidence="6">
    <location>
        <begin position="227"/>
        <end position="246"/>
    </location>
</feature>
<keyword evidence="8" id="KW-1185">Reference proteome</keyword>
<organism evidence="7 8">
    <name type="scientific">Angomonas deanei</name>
    <dbReference type="NCBI Taxonomy" id="59799"/>
    <lineage>
        <taxon>Eukaryota</taxon>
        <taxon>Discoba</taxon>
        <taxon>Euglenozoa</taxon>
        <taxon>Kinetoplastea</taxon>
        <taxon>Metakinetoplastina</taxon>
        <taxon>Trypanosomatida</taxon>
        <taxon>Trypanosomatidae</taxon>
        <taxon>Strigomonadinae</taxon>
        <taxon>Angomonas</taxon>
    </lineage>
</organism>
<protein>
    <submittedName>
        <fullName evidence="7">Mpv17 / PMP22 family, putative</fullName>
    </submittedName>
</protein>
<sequence>MKLLRKAFGNVSYFLEHHPVKTNIFFTFVVGFWGDVICQTVYEPCTLGAPQLTREVLPAECKDSWFVVSIPSPYLAWKHRKGDKSYRNDGKMTNDVLVDLRRSVIFCSYNAFLGTFFFLGVYKRLDRILPRTQLTKRTAFMKGFMSWSCAQVYNAFFMLYLTSIDHFFIYRDGRDGRRRVEEDDPKAESIMGRRYKFVPDTSFSFEEYYKCVKRDTTRKLLYDYPDIVLYGFAFWSINWLPLFYYIPGHFRLAYSQCVQVIWSGIMSHLCHRTGAHLRAEQVAANV</sequence>
<dbReference type="Proteomes" id="UP000515908">
    <property type="component" value="Chromosome 09"/>
</dbReference>
<dbReference type="PANTHER" id="PTHR11266:SF17">
    <property type="entry name" value="PROTEIN MPV17"/>
    <property type="match status" value="1"/>
</dbReference>
<feature type="transmembrane region" description="Helical" evidence="6">
    <location>
        <begin position="143"/>
        <end position="161"/>
    </location>
</feature>
<name>A0A7G2CEA9_9TRYP</name>
<reference evidence="7 8" key="1">
    <citation type="submission" date="2020-08" db="EMBL/GenBank/DDBJ databases">
        <authorList>
            <person name="Newling K."/>
            <person name="Davey J."/>
            <person name="Forrester S."/>
        </authorList>
    </citation>
    <scope>NUCLEOTIDE SEQUENCE [LARGE SCALE GENOMIC DNA]</scope>
    <source>
        <strain evidence="8">Crithidia deanei Carvalho (ATCC PRA-265)</strain>
    </source>
</reference>
<dbReference type="PANTHER" id="PTHR11266">
    <property type="entry name" value="PEROXISOMAL MEMBRANE PROTEIN 2, PXMP2 MPV17"/>
    <property type="match status" value="1"/>
</dbReference>
<dbReference type="InterPro" id="IPR007248">
    <property type="entry name" value="Mpv17_PMP22"/>
</dbReference>
<dbReference type="GO" id="GO:0005737">
    <property type="term" value="C:cytoplasm"/>
    <property type="evidence" value="ECO:0007669"/>
    <property type="project" value="TreeGrafter"/>
</dbReference>
<comment type="similarity">
    <text evidence="2 6">Belongs to the peroxisomal membrane protein PXMP2/4 family.</text>
</comment>
<evidence type="ECO:0000256" key="1">
    <source>
        <dbReference type="ARBA" id="ARBA00004141"/>
    </source>
</evidence>
<evidence type="ECO:0000256" key="4">
    <source>
        <dbReference type="ARBA" id="ARBA00022989"/>
    </source>
</evidence>
<accession>A0A7G2CEA9</accession>
<comment type="subcellular location">
    <subcellularLocation>
        <location evidence="1">Membrane</location>
        <topology evidence="1">Multi-pass membrane protein</topology>
    </subcellularLocation>
</comment>
<evidence type="ECO:0000256" key="6">
    <source>
        <dbReference type="RuleBase" id="RU363053"/>
    </source>
</evidence>
<keyword evidence="3 6" id="KW-0812">Transmembrane</keyword>
<evidence type="ECO:0000256" key="5">
    <source>
        <dbReference type="ARBA" id="ARBA00023136"/>
    </source>
</evidence>
<proteinExistence type="inferred from homology"/>
<dbReference type="EMBL" id="LR877153">
    <property type="protein sequence ID" value="CAD2217839.1"/>
    <property type="molecule type" value="Genomic_DNA"/>
</dbReference>
<dbReference type="VEuPathDB" id="TriTrypDB:ADEAN_000532500"/>
<evidence type="ECO:0000313" key="8">
    <source>
        <dbReference type="Proteomes" id="UP000515908"/>
    </source>
</evidence>
<keyword evidence="5 6" id="KW-0472">Membrane</keyword>
<evidence type="ECO:0000256" key="3">
    <source>
        <dbReference type="ARBA" id="ARBA00022692"/>
    </source>
</evidence>
<evidence type="ECO:0000313" key="7">
    <source>
        <dbReference type="EMBL" id="CAD2217839.1"/>
    </source>
</evidence>
<dbReference type="AlphaFoldDB" id="A0A7G2CEA9"/>
<evidence type="ECO:0000256" key="2">
    <source>
        <dbReference type="ARBA" id="ARBA00006824"/>
    </source>
</evidence>
<dbReference type="GO" id="GO:0016020">
    <property type="term" value="C:membrane"/>
    <property type="evidence" value="ECO:0007669"/>
    <property type="project" value="UniProtKB-SubCell"/>
</dbReference>
<gene>
    <name evidence="7" type="ORF">ADEAN_000532500</name>
</gene>
<keyword evidence="4 6" id="KW-1133">Transmembrane helix</keyword>
<feature type="transmembrane region" description="Helical" evidence="6">
    <location>
        <begin position="103"/>
        <end position="122"/>
    </location>
</feature>